<gene>
    <name evidence="5" type="ORF">HCT48_07725</name>
</gene>
<proteinExistence type="predicted"/>
<dbReference type="InterPro" id="IPR027417">
    <property type="entry name" value="P-loop_NTPase"/>
</dbReference>
<comment type="caution">
    <text evidence="5">The sequence shown here is derived from an EMBL/GenBank/DDBJ whole genome shotgun (WGS) entry which is preliminary data.</text>
</comment>
<dbReference type="InterPro" id="IPR003593">
    <property type="entry name" value="AAA+_ATPase"/>
</dbReference>
<dbReference type="CDD" id="cd03301">
    <property type="entry name" value="ABC_MalK_N"/>
    <property type="match status" value="1"/>
</dbReference>
<dbReference type="PROSITE" id="PS00211">
    <property type="entry name" value="ABC_TRANSPORTER_1"/>
    <property type="match status" value="1"/>
</dbReference>
<dbReference type="Proteomes" id="UP000778951">
    <property type="component" value="Unassembled WGS sequence"/>
</dbReference>
<dbReference type="SUPFAM" id="SSF50331">
    <property type="entry name" value="MOP-like"/>
    <property type="match status" value="1"/>
</dbReference>
<dbReference type="GO" id="GO:0005524">
    <property type="term" value="F:ATP binding"/>
    <property type="evidence" value="ECO:0007669"/>
    <property type="project" value="UniProtKB-KW"/>
</dbReference>
<dbReference type="SUPFAM" id="SSF52540">
    <property type="entry name" value="P-loop containing nucleoside triphosphate hydrolases"/>
    <property type="match status" value="1"/>
</dbReference>
<dbReference type="GO" id="GO:0016887">
    <property type="term" value="F:ATP hydrolysis activity"/>
    <property type="evidence" value="ECO:0007669"/>
    <property type="project" value="InterPro"/>
</dbReference>
<dbReference type="InterPro" id="IPR017871">
    <property type="entry name" value="ABC_transporter-like_CS"/>
</dbReference>
<evidence type="ECO:0000313" key="6">
    <source>
        <dbReference type="Proteomes" id="UP000778951"/>
    </source>
</evidence>
<keyword evidence="3 5" id="KW-0067">ATP-binding</keyword>
<sequence length="375" mass="42413">MSKIELRHVKKKYPHSDAYAVKDFNLTINDGEFIVFVGPSGCGKSTTLRMIAGLEDISEGDFLIDGVRVNEMSSKDRDIAMVFQSYALYPHMSVRDNIGYGLKLRRFEKNDIKERVDAIAQVVGITEYLDRKPKALSGGQRQRVALGRAMIRTPKIYLMDEPLSNLDAKLRTTTRTEIARMHRAKGAITIYVTHDQVEAMTMADRIVLMSMGEIQQIGSPRELYETPRNLFVATFMGMPPMATVQGDYKDGIFSCKGFSIKLSPHDIQLLEKKGYNGKRITLGVRSGDIKHGTTYEHHFPEAVISVTVVNIEYLGDSLMIYFEPEPGKVFVASIAPNVDIAVDQKIQLVLDTNFLHLFDINTQESIKFNHETYRY</sequence>
<dbReference type="Gene3D" id="3.40.50.300">
    <property type="entry name" value="P-loop containing nucleotide triphosphate hydrolases"/>
    <property type="match status" value="1"/>
</dbReference>
<dbReference type="InterPro" id="IPR008995">
    <property type="entry name" value="Mo/tungstate-bd_C_term_dom"/>
</dbReference>
<dbReference type="PANTHER" id="PTHR43875:SF1">
    <property type="entry name" value="OSMOPROTECTIVE COMPOUNDS UPTAKE ATP-BINDING PROTEIN GGTA"/>
    <property type="match status" value="1"/>
</dbReference>
<dbReference type="GO" id="GO:0008643">
    <property type="term" value="P:carbohydrate transport"/>
    <property type="evidence" value="ECO:0007669"/>
    <property type="project" value="InterPro"/>
</dbReference>
<reference evidence="5" key="1">
    <citation type="submission" date="2020-03" db="EMBL/GenBank/DDBJ databases">
        <title>Spirochaetal bacteria isolated from arthropods constitute a novel genus Entomospira genus novum within the order Spirochaetales.</title>
        <authorList>
            <person name="Grana-Miraglia L."/>
            <person name="Sikutova S."/>
            <person name="Fingerle V."/>
            <person name="Sing A."/>
            <person name="Castillo-Ramirez S."/>
            <person name="Margos G."/>
            <person name="Rudolf I."/>
        </authorList>
    </citation>
    <scope>NUCLEOTIDE SEQUENCE</scope>
    <source>
        <strain evidence="5">BR149</strain>
    </source>
</reference>
<dbReference type="RefSeq" id="WP_167696206.1">
    <property type="nucleotide sequence ID" value="NZ_CP118181.1"/>
</dbReference>
<evidence type="ECO:0000259" key="4">
    <source>
        <dbReference type="PROSITE" id="PS50893"/>
    </source>
</evidence>
<evidence type="ECO:0000256" key="2">
    <source>
        <dbReference type="ARBA" id="ARBA00022741"/>
    </source>
</evidence>
<evidence type="ECO:0000256" key="3">
    <source>
        <dbReference type="ARBA" id="ARBA00022840"/>
    </source>
</evidence>
<protein>
    <submittedName>
        <fullName evidence="5">ABC transporter ATP-binding protein</fullName>
    </submittedName>
</protein>
<dbReference type="EMBL" id="JAATLM010000001">
    <property type="protein sequence ID" value="NIZ70094.1"/>
    <property type="molecule type" value="Genomic_DNA"/>
</dbReference>
<dbReference type="InterPro" id="IPR003439">
    <property type="entry name" value="ABC_transporter-like_ATP-bd"/>
</dbReference>
<dbReference type="Gene3D" id="2.40.50.100">
    <property type="match status" value="1"/>
</dbReference>
<dbReference type="InterPro" id="IPR047641">
    <property type="entry name" value="ABC_transpr_MalK/UgpC-like"/>
</dbReference>
<dbReference type="GO" id="GO:0055052">
    <property type="term" value="C:ATP-binding cassette (ABC) transporter complex, substrate-binding subunit-containing"/>
    <property type="evidence" value="ECO:0007669"/>
    <property type="project" value="TreeGrafter"/>
</dbReference>
<accession>A0A968GJI6</accession>
<keyword evidence="2" id="KW-0547">Nucleotide-binding</keyword>
<dbReference type="Pfam" id="PF00005">
    <property type="entry name" value="ABC_tran"/>
    <property type="match status" value="1"/>
</dbReference>
<name>A0A968GJI6_9SPIO</name>
<evidence type="ECO:0000313" key="5">
    <source>
        <dbReference type="EMBL" id="NIZ70094.1"/>
    </source>
</evidence>
<dbReference type="Gene3D" id="2.40.50.140">
    <property type="entry name" value="Nucleic acid-binding proteins"/>
    <property type="match status" value="1"/>
</dbReference>
<dbReference type="GO" id="GO:0140359">
    <property type="term" value="F:ABC-type transporter activity"/>
    <property type="evidence" value="ECO:0007669"/>
    <property type="project" value="InterPro"/>
</dbReference>
<evidence type="ECO:0000256" key="1">
    <source>
        <dbReference type="ARBA" id="ARBA00022448"/>
    </source>
</evidence>
<keyword evidence="6" id="KW-1185">Reference proteome</keyword>
<dbReference type="AlphaFoldDB" id="A0A968GJI6"/>
<organism evidence="5 6">
    <name type="scientific">Entomospira culicis</name>
    <dbReference type="NCBI Taxonomy" id="2719989"/>
    <lineage>
        <taxon>Bacteria</taxon>
        <taxon>Pseudomonadati</taxon>
        <taxon>Spirochaetota</taxon>
        <taxon>Spirochaetia</taxon>
        <taxon>Spirochaetales</taxon>
        <taxon>Spirochaetaceae</taxon>
        <taxon>Entomospira</taxon>
    </lineage>
</organism>
<keyword evidence="1" id="KW-0813">Transport</keyword>
<dbReference type="PROSITE" id="PS50893">
    <property type="entry name" value="ABC_TRANSPORTER_2"/>
    <property type="match status" value="1"/>
</dbReference>
<dbReference type="SMART" id="SM00382">
    <property type="entry name" value="AAA"/>
    <property type="match status" value="1"/>
</dbReference>
<dbReference type="FunFam" id="3.40.50.300:FF:000042">
    <property type="entry name" value="Maltose/maltodextrin ABC transporter, ATP-binding protein"/>
    <property type="match status" value="1"/>
</dbReference>
<feature type="domain" description="ABC transporter" evidence="4">
    <location>
        <begin position="4"/>
        <end position="236"/>
    </location>
</feature>
<dbReference type="PANTHER" id="PTHR43875">
    <property type="entry name" value="MALTODEXTRIN IMPORT ATP-BINDING PROTEIN MSMX"/>
    <property type="match status" value="1"/>
</dbReference>
<dbReference type="InterPro" id="IPR012340">
    <property type="entry name" value="NA-bd_OB-fold"/>
</dbReference>
<dbReference type="InterPro" id="IPR015855">
    <property type="entry name" value="ABC_transpr_MalK-like"/>
</dbReference>